<comment type="caution">
    <text evidence="1">The sequence shown here is derived from an EMBL/GenBank/DDBJ whole genome shotgun (WGS) entry which is preliminary data.</text>
</comment>
<evidence type="ECO:0000313" key="1">
    <source>
        <dbReference type="EMBL" id="KXA45079.1"/>
    </source>
</evidence>
<accession>A0A133QQB9</accession>
<organism evidence="1 2">
    <name type="scientific">Prevotella corporis</name>
    <dbReference type="NCBI Taxonomy" id="28128"/>
    <lineage>
        <taxon>Bacteria</taxon>
        <taxon>Pseudomonadati</taxon>
        <taxon>Bacteroidota</taxon>
        <taxon>Bacteroidia</taxon>
        <taxon>Bacteroidales</taxon>
        <taxon>Prevotellaceae</taxon>
        <taxon>Prevotella</taxon>
    </lineage>
</organism>
<dbReference type="AlphaFoldDB" id="A0A133QQB9"/>
<proteinExistence type="predicted"/>
<dbReference type="EMBL" id="LRQG01000002">
    <property type="protein sequence ID" value="KXA45079.1"/>
    <property type="molecule type" value="Genomic_DNA"/>
</dbReference>
<dbReference type="Proteomes" id="UP000070533">
    <property type="component" value="Unassembled WGS sequence"/>
</dbReference>
<gene>
    <name evidence="1" type="ORF">HMPREF3226_00045</name>
</gene>
<sequence length="43" mass="4969">MWKFCQNKTLGETLYSTSKSSMPKTRLDPLEIVWGISFPFSNV</sequence>
<reference evidence="2" key="1">
    <citation type="submission" date="2016-01" db="EMBL/GenBank/DDBJ databases">
        <authorList>
            <person name="Mitreva M."/>
            <person name="Pepin K.H."/>
            <person name="Mihindukulasuriya K.A."/>
            <person name="Fulton R."/>
            <person name="Fronick C."/>
            <person name="O'Laughlin M."/>
            <person name="Miner T."/>
            <person name="Herter B."/>
            <person name="Rosa B.A."/>
            <person name="Cordes M."/>
            <person name="Tomlinson C."/>
            <person name="Wollam A."/>
            <person name="Palsikar V.B."/>
            <person name="Mardis E.R."/>
            <person name="Wilson R.K."/>
        </authorList>
    </citation>
    <scope>NUCLEOTIDE SEQUENCE [LARGE SCALE GENOMIC DNA]</scope>
    <source>
        <strain evidence="2">MJR7716</strain>
    </source>
</reference>
<protein>
    <submittedName>
        <fullName evidence="1">Uncharacterized protein</fullName>
    </submittedName>
</protein>
<evidence type="ECO:0000313" key="2">
    <source>
        <dbReference type="Proteomes" id="UP000070533"/>
    </source>
</evidence>
<keyword evidence="2" id="KW-1185">Reference proteome</keyword>
<name>A0A133QQB9_9BACT</name>